<proteinExistence type="predicted"/>
<dbReference type="AlphaFoldDB" id="A0A2K1KP42"/>
<dbReference type="PANTHER" id="PTHR33103">
    <property type="entry name" value="OS01G0153900 PROTEIN"/>
    <property type="match status" value="1"/>
</dbReference>
<dbReference type="Pfam" id="PF05056">
    <property type="entry name" value="DUF674"/>
    <property type="match status" value="1"/>
</dbReference>
<reference evidence="3" key="3">
    <citation type="submission" date="2020-12" db="UniProtKB">
        <authorList>
            <consortium name="EnsemblPlants"/>
        </authorList>
    </citation>
    <scope>IDENTIFICATION</scope>
</reference>
<dbReference type="EnsemblPlants" id="Pp3c4_19440V3.1">
    <property type="protein sequence ID" value="Pp3c4_19440V3.1"/>
    <property type="gene ID" value="Pp3c4_19440"/>
</dbReference>
<dbReference type="EnsemblPlants" id="Pp3c4_19440V3.2">
    <property type="protein sequence ID" value="Pp3c4_19440V3.2"/>
    <property type="gene ID" value="Pp3c4_19440"/>
</dbReference>
<reference evidence="2 4" key="1">
    <citation type="journal article" date="2008" name="Science">
        <title>The Physcomitrella genome reveals evolutionary insights into the conquest of land by plants.</title>
        <authorList>
            <person name="Rensing S."/>
            <person name="Lang D."/>
            <person name="Zimmer A."/>
            <person name="Terry A."/>
            <person name="Salamov A."/>
            <person name="Shapiro H."/>
            <person name="Nishiyama T."/>
            <person name="Perroud P.-F."/>
            <person name="Lindquist E."/>
            <person name="Kamisugi Y."/>
            <person name="Tanahashi T."/>
            <person name="Sakakibara K."/>
            <person name="Fujita T."/>
            <person name="Oishi K."/>
            <person name="Shin-I T."/>
            <person name="Kuroki Y."/>
            <person name="Toyoda A."/>
            <person name="Suzuki Y."/>
            <person name="Hashimoto A."/>
            <person name="Yamaguchi K."/>
            <person name="Sugano A."/>
            <person name="Kohara Y."/>
            <person name="Fujiyama A."/>
            <person name="Anterola A."/>
            <person name="Aoki S."/>
            <person name="Ashton N."/>
            <person name="Barbazuk W.B."/>
            <person name="Barker E."/>
            <person name="Bennetzen J."/>
            <person name="Bezanilla M."/>
            <person name="Blankenship R."/>
            <person name="Cho S.H."/>
            <person name="Dutcher S."/>
            <person name="Estelle M."/>
            <person name="Fawcett J.A."/>
            <person name="Gundlach H."/>
            <person name="Hanada K."/>
            <person name="Heyl A."/>
            <person name="Hicks K.A."/>
            <person name="Hugh J."/>
            <person name="Lohr M."/>
            <person name="Mayer K."/>
            <person name="Melkozernov A."/>
            <person name="Murata T."/>
            <person name="Nelson D."/>
            <person name="Pils B."/>
            <person name="Prigge M."/>
            <person name="Reiss B."/>
            <person name="Renner T."/>
            <person name="Rombauts S."/>
            <person name="Rushton P."/>
            <person name="Sanderfoot A."/>
            <person name="Schween G."/>
            <person name="Shiu S.-H."/>
            <person name="Stueber K."/>
            <person name="Theodoulou F.L."/>
            <person name="Tu H."/>
            <person name="Van de Peer Y."/>
            <person name="Verrier P.J."/>
            <person name="Waters E."/>
            <person name="Wood A."/>
            <person name="Yang L."/>
            <person name="Cove D."/>
            <person name="Cuming A."/>
            <person name="Hasebe M."/>
            <person name="Lucas S."/>
            <person name="Mishler D.B."/>
            <person name="Reski R."/>
            <person name="Grigoriev I."/>
            <person name="Quatrano R.S."/>
            <person name="Boore J.L."/>
        </authorList>
    </citation>
    <scope>NUCLEOTIDE SEQUENCE [LARGE SCALE GENOMIC DNA]</scope>
    <source>
        <strain evidence="3 4">cv. Gransden 2004</strain>
    </source>
</reference>
<dbReference type="PaxDb" id="3218-PP1S13_13V6.1"/>
<dbReference type="Proteomes" id="UP000006727">
    <property type="component" value="Chromosome 4"/>
</dbReference>
<dbReference type="Gramene" id="Pp3c4_19440V3.2">
    <property type="protein sequence ID" value="Pp3c4_19440V3.2"/>
    <property type="gene ID" value="Pp3c4_19440"/>
</dbReference>
<dbReference type="PANTHER" id="PTHR33103:SF19">
    <property type="entry name" value="OS09G0544700 PROTEIN"/>
    <property type="match status" value="1"/>
</dbReference>
<protein>
    <submittedName>
        <fullName evidence="2 3">Uncharacterized protein</fullName>
    </submittedName>
</protein>
<dbReference type="InterPro" id="IPR007750">
    <property type="entry name" value="DUF674"/>
</dbReference>
<gene>
    <name evidence="2" type="ORF">PHYPA_006449</name>
</gene>
<evidence type="ECO:0000313" key="3">
    <source>
        <dbReference type="EnsemblPlants" id="Pp3c4_19440V3.1"/>
    </source>
</evidence>
<evidence type="ECO:0000313" key="2">
    <source>
        <dbReference type="EMBL" id="PNR55552.1"/>
    </source>
</evidence>
<feature type="region of interest" description="Disordered" evidence="1">
    <location>
        <begin position="276"/>
        <end position="306"/>
    </location>
</feature>
<organism evidence="2">
    <name type="scientific">Physcomitrium patens</name>
    <name type="common">Spreading-leaved earth moss</name>
    <name type="synonym">Physcomitrella patens</name>
    <dbReference type="NCBI Taxonomy" id="3218"/>
    <lineage>
        <taxon>Eukaryota</taxon>
        <taxon>Viridiplantae</taxon>
        <taxon>Streptophyta</taxon>
        <taxon>Embryophyta</taxon>
        <taxon>Bryophyta</taxon>
        <taxon>Bryophytina</taxon>
        <taxon>Bryopsida</taxon>
        <taxon>Funariidae</taxon>
        <taxon>Funariales</taxon>
        <taxon>Funariaceae</taxon>
        <taxon>Physcomitrium</taxon>
    </lineage>
</organism>
<accession>A0A2K1KP42</accession>
<reference evidence="2 4" key="2">
    <citation type="journal article" date="2018" name="Plant J.">
        <title>The Physcomitrella patens chromosome-scale assembly reveals moss genome structure and evolution.</title>
        <authorList>
            <person name="Lang D."/>
            <person name="Ullrich K.K."/>
            <person name="Murat F."/>
            <person name="Fuchs J."/>
            <person name="Jenkins J."/>
            <person name="Haas F.B."/>
            <person name="Piednoel M."/>
            <person name="Gundlach H."/>
            <person name="Van Bel M."/>
            <person name="Meyberg R."/>
            <person name="Vives C."/>
            <person name="Morata J."/>
            <person name="Symeonidi A."/>
            <person name="Hiss M."/>
            <person name="Muchero W."/>
            <person name="Kamisugi Y."/>
            <person name="Saleh O."/>
            <person name="Blanc G."/>
            <person name="Decker E.L."/>
            <person name="van Gessel N."/>
            <person name="Grimwood J."/>
            <person name="Hayes R.D."/>
            <person name="Graham S.W."/>
            <person name="Gunter L.E."/>
            <person name="McDaniel S.F."/>
            <person name="Hoernstein S.N.W."/>
            <person name="Larsson A."/>
            <person name="Li F.W."/>
            <person name="Perroud P.F."/>
            <person name="Phillips J."/>
            <person name="Ranjan P."/>
            <person name="Rokshar D.S."/>
            <person name="Rothfels C.J."/>
            <person name="Schneider L."/>
            <person name="Shu S."/>
            <person name="Stevenson D.W."/>
            <person name="Thummler F."/>
            <person name="Tillich M."/>
            <person name="Villarreal Aguilar J.C."/>
            <person name="Widiez T."/>
            <person name="Wong G.K."/>
            <person name="Wymore A."/>
            <person name="Zhang Y."/>
            <person name="Zimmer A.D."/>
            <person name="Quatrano R.S."/>
            <person name="Mayer K.F.X."/>
            <person name="Goodstein D."/>
            <person name="Casacuberta J.M."/>
            <person name="Vandepoele K."/>
            <person name="Reski R."/>
            <person name="Cuming A.C."/>
            <person name="Tuskan G.A."/>
            <person name="Maumus F."/>
            <person name="Salse J."/>
            <person name="Schmutz J."/>
            <person name="Rensing S.A."/>
        </authorList>
    </citation>
    <scope>NUCLEOTIDE SEQUENCE [LARGE SCALE GENOMIC DNA]</scope>
    <source>
        <strain evidence="3 4">cv. Gransden 2004</strain>
    </source>
</reference>
<name>A0A2K1KP42_PHYPA</name>
<keyword evidence="4" id="KW-1185">Reference proteome</keyword>
<dbReference type="EMBL" id="ABEU02000004">
    <property type="protein sequence ID" value="PNR55552.1"/>
    <property type="molecule type" value="Genomic_DNA"/>
</dbReference>
<feature type="region of interest" description="Disordered" evidence="1">
    <location>
        <begin position="222"/>
        <end position="249"/>
    </location>
</feature>
<evidence type="ECO:0000313" key="4">
    <source>
        <dbReference type="Proteomes" id="UP000006727"/>
    </source>
</evidence>
<sequence length="366" mass="40760">MSQLGTPMVQCTDKNILVTLMYSKTSQQILFVEAGKEFVDLVLGFLTLPIGRVIKLLSDNSLITPKAVGGIANVFNSIQRLEAEETLCTNKMMLVDLKPVHGLGHLATEDEIRRSREGTSEPNNSEQSFFLCGASSHCAFVSPTHLQILGFAEETECGEHEHLHTFNNRYTWQQLFSTLLGRKVLQLLRASLTSVNVMSEVFGKSLGETCVITTNQVNLPSTPSQYKTFSSEEEKSEQAPQHNPDTAFHSGSLVNYEKEREHRISCVLRDLSYPASSVTSHSSRSSSTSVGTKQTIRSNGDHTMPGPCKEMLMLEKQVDKLMARVCHLTSLDHPPKPRSAPPTVKPPWITHHSTSRVRIPPRVWHL</sequence>
<dbReference type="Gramene" id="Pp3c4_19440V3.1">
    <property type="protein sequence ID" value="Pp3c4_19440V3.1"/>
    <property type="gene ID" value="Pp3c4_19440"/>
</dbReference>
<evidence type="ECO:0000256" key="1">
    <source>
        <dbReference type="SAM" id="MobiDB-lite"/>
    </source>
</evidence>
<feature type="compositionally biased region" description="Low complexity" evidence="1">
    <location>
        <begin position="276"/>
        <end position="290"/>
    </location>
</feature>
<dbReference type="InParanoid" id="A0A2K1KP42"/>